<evidence type="ECO:0000313" key="6">
    <source>
        <dbReference type="Proteomes" id="UP000332933"/>
    </source>
</evidence>
<organism evidence="5 6">
    <name type="scientific">Aphanomyces stellatus</name>
    <dbReference type="NCBI Taxonomy" id="120398"/>
    <lineage>
        <taxon>Eukaryota</taxon>
        <taxon>Sar</taxon>
        <taxon>Stramenopiles</taxon>
        <taxon>Oomycota</taxon>
        <taxon>Saprolegniomycetes</taxon>
        <taxon>Saprolegniales</taxon>
        <taxon>Verrucalvaceae</taxon>
        <taxon>Aphanomyces</taxon>
    </lineage>
</organism>
<dbReference type="Proteomes" id="UP000332933">
    <property type="component" value="Unassembled WGS sequence"/>
</dbReference>
<proteinExistence type="predicted"/>
<name>A0A485KUJ7_9STRA</name>
<dbReference type="SMART" id="SM00717">
    <property type="entry name" value="SANT"/>
    <property type="match status" value="2"/>
</dbReference>
<dbReference type="EMBL" id="VJMH01005336">
    <property type="protein sequence ID" value="KAF0697265.1"/>
    <property type="molecule type" value="Genomic_DNA"/>
</dbReference>
<evidence type="ECO:0000256" key="1">
    <source>
        <dbReference type="SAM" id="MobiDB-lite"/>
    </source>
</evidence>
<accession>A0A485KUJ7</accession>
<evidence type="ECO:0000259" key="3">
    <source>
        <dbReference type="PROSITE" id="PS51294"/>
    </source>
</evidence>
<feature type="domain" description="HTH myb-type" evidence="3">
    <location>
        <begin position="57"/>
        <end position="106"/>
    </location>
</feature>
<dbReference type="PANTHER" id="PTHR45614">
    <property type="entry name" value="MYB PROTEIN-RELATED"/>
    <property type="match status" value="1"/>
</dbReference>
<dbReference type="GO" id="GO:0000981">
    <property type="term" value="F:DNA-binding transcription factor activity, RNA polymerase II-specific"/>
    <property type="evidence" value="ECO:0007669"/>
    <property type="project" value="TreeGrafter"/>
</dbReference>
<dbReference type="Gene3D" id="1.10.10.60">
    <property type="entry name" value="Homeodomain-like"/>
    <property type="match status" value="2"/>
</dbReference>
<dbReference type="AlphaFoldDB" id="A0A485KUJ7"/>
<dbReference type="EMBL" id="CAADRA010005357">
    <property type="protein sequence ID" value="VFT88892.1"/>
    <property type="molecule type" value="Genomic_DNA"/>
</dbReference>
<reference evidence="5 6" key="1">
    <citation type="submission" date="2019-03" db="EMBL/GenBank/DDBJ databases">
        <authorList>
            <person name="Gaulin E."/>
            <person name="Dumas B."/>
        </authorList>
    </citation>
    <scope>NUCLEOTIDE SEQUENCE [LARGE SCALE GENOMIC DNA]</scope>
    <source>
        <strain evidence="5">CBS 568.67</strain>
    </source>
</reference>
<dbReference type="GO" id="GO:0005634">
    <property type="term" value="C:nucleus"/>
    <property type="evidence" value="ECO:0007669"/>
    <property type="project" value="TreeGrafter"/>
</dbReference>
<dbReference type="PROSITE" id="PS51294">
    <property type="entry name" value="HTH_MYB"/>
    <property type="match status" value="2"/>
</dbReference>
<dbReference type="SUPFAM" id="SSF46689">
    <property type="entry name" value="Homeodomain-like"/>
    <property type="match status" value="1"/>
</dbReference>
<dbReference type="CDD" id="cd00167">
    <property type="entry name" value="SANT"/>
    <property type="match status" value="2"/>
</dbReference>
<dbReference type="Pfam" id="PF13921">
    <property type="entry name" value="Myb_DNA-bind_6"/>
    <property type="match status" value="1"/>
</dbReference>
<feature type="domain" description="Myb-like" evidence="2">
    <location>
        <begin position="1"/>
        <end position="51"/>
    </location>
</feature>
<sequence length="308" mass="34804">MNKIMGAWTPMEDQLLRSRVEQSHSESWSKIAEGVPGRSSKQCRDRWRNHLDPSLIKTAFTTDEEIALENAYEELGNRWTEIAKRLPGRSEHDVKLRWKTMHPHRSDRSKALSTSRSAPAPPHAPTHPRAEAPPTRPRQMSNVMGTTDMLSMLDELSVVEPLSNKRPHLDMPVDFHTKPQMPRSRHHPLSGSFQLSDSFVNTLKSCDDPQLNEDALVDSLFASFGPHDEEAIRRSFNLSTQEFDELLENKMALKKSLSKMSHNSNALSFLSNNSSFLNSDDIDGLISSCVDNQIEHSSLLQMHPSSSS</sequence>
<evidence type="ECO:0000313" key="5">
    <source>
        <dbReference type="EMBL" id="VFT88892.1"/>
    </source>
</evidence>
<gene>
    <name evidence="5" type="primary">Aste57867_12037</name>
    <name evidence="4" type="ORF">As57867_011992</name>
    <name evidence="5" type="ORF">ASTE57867_12037</name>
</gene>
<keyword evidence="6" id="KW-1185">Reference proteome</keyword>
<dbReference type="InterPro" id="IPR017930">
    <property type="entry name" value="Myb_dom"/>
</dbReference>
<dbReference type="InterPro" id="IPR009057">
    <property type="entry name" value="Homeodomain-like_sf"/>
</dbReference>
<protein>
    <submittedName>
        <fullName evidence="5">Aste57867_12037 protein</fullName>
    </submittedName>
</protein>
<feature type="domain" description="HTH myb-type" evidence="3">
    <location>
        <begin position="1"/>
        <end position="55"/>
    </location>
</feature>
<evidence type="ECO:0000259" key="2">
    <source>
        <dbReference type="PROSITE" id="PS50090"/>
    </source>
</evidence>
<dbReference type="GO" id="GO:0000978">
    <property type="term" value="F:RNA polymerase II cis-regulatory region sequence-specific DNA binding"/>
    <property type="evidence" value="ECO:0007669"/>
    <property type="project" value="TreeGrafter"/>
</dbReference>
<feature type="domain" description="Myb-like" evidence="2">
    <location>
        <begin position="52"/>
        <end position="102"/>
    </location>
</feature>
<evidence type="ECO:0000313" key="4">
    <source>
        <dbReference type="EMBL" id="KAF0697265.1"/>
    </source>
</evidence>
<dbReference type="OrthoDB" id="2143914at2759"/>
<feature type="region of interest" description="Disordered" evidence="1">
    <location>
        <begin position="99"/>
        <end position="141"/>
    </location>
</feature>
<reference evidence="4" key="2">
    <citation type="submission" date="2019-06" db="EMBL/GenBank/DDBJ databases">
        <title>Genomics analysis of Aphanomyces spp. identifies a new class of oomycete effector associated with host adaptation.</title>
        <authorList>
            <person name="Gaulin E."/>
        </authorList>
    </citation>
    <scope>NUCLEOTIDE SEQUENCE</scope>
    <source>
        <strain evidence="4">CBS 578.67</strain>
    </source>
</reference>
<dbReference type="PROSITE" id="PS50090">
    <property type="entry name" value="MYB_LIKE"/>
    <property type="match status" value="2"/>
</dbReference>
<dbReference type="InterPro" id="IPR050560">
    <property type="entry name" value="MYB_TF"/>
</dbReference>
<dbReference type="InterPro" id="IPR001005">
    <property type="entry name" value="SANT/Myb"/>
</dbReference>